<evidence type="ECO:0000313" key="3">
    <source>
        <dbReference type="Proteomes" id="UP001175271"/>
    </source>
</evidence>
<keyword evidence="1" id="KW-0472">Membrane</keyword>
<dbReference type="AlphaFoldDB" id="A0AA39HB37"/>
<evidence type="ECO:0000256" key="1">
    <source>
        <dbReference type="SAM" id="Phobius"/>
    </source>
</evidence>
<comment type="caution">
    <text evidence="2">The sequence shown here is derived from an EMBL/GenBank/DDBJ whole genome shotgun (WGS) entry which is preliminary data.</text>
</comment>
<dbReference type="PANTHER" id="PTHR38696">
    <property type="entry name" value="MEDIATOR OF RNA POLYMERASE II TRANSCRIPTION SUBUNIT 13"/>
    <property type="match status" value="1"/>
</dbReference>
<feature type="transmembrane region" description="Helical" evidence="1">
    <location>
        <begin position="33"/>
        <end position="52"/>
    </location>
</feature>
<protein>
    <submittedName>
        <fullName evidence="2">Uncharacterized protein</fullName>
    </submittedName>
</protein>
<reference evidence="2" key="1">
    <citation type="submission" date="2023-06" db="EMBL/GenBank/DDBJ databases">
        <title>Genomic analysis of the entomopathogenic nematode Steinernema hermaphroditum.</title>
        <authorList>
            <person name="Schwarz E.M."/>
            <person name="Heppert J.K."/>
            <person name="Baniya A."/>
            <person name="Schwartz H.T."/>
            <person name="Tan C.-H."/>
            <person name="Antoshechkin I."/>
            <person name="Sternberg P.W."/>
            <person name="Goodrich-Blair H."/>
            <person name="Dillman A.R."/>
        </authorList>
    </citation>
    <scope>NUCLEOTIDE SEQUENCE</scope>
    <source>
        <strain evidence="2">PS9179</strain>
        <tissue evidence="2">Whole animal</tissue>
    </source>
</reference>
<feature type="transmembrane region" description="Helical" evidence="1">
    <location>
        <begin position="64"/>
        <end position="80"/>
    </location>
</feature>
<sequence length="1145" mass="129903">MAKDESKWMVWRLLQCKVSTAGMTSLLDLLLDSNVECFVISLVLLVLVNLVYRGGSKITPGPNMLIAIIAITTMLFVWRSEGTSLRPVVCFIKVDLKLEKLILLIVPVLSTYPETPVNFPVFTLTIRSYDKIKIIDGNEAVVNIVRQSIVDHYGTIQQETIGNEGGMCFQLSGWPFSHSRLEQAIKTKHFFIELLSDLYRNGWKLWISSDLSRMYDYSTLFFHQCPAPPKNFTICCLSLSGSDKFQLIGAPDSLWDSLLKCIGSRLQEKNIYANCLAVKMYGNFWKNSSYHESNTARYLLLSILRAFRRKGYAYFGTVNFKGTADTIFFIDEGTPLPEEQYCIISLNAKDRLRLMECPKTLVDMTTDIIAERWPGGLQDTQQDDGHIEFKMKGYPWVAHRKADAVNSRLFIANLLEESVKRGWAVLTSLDISRKLSDKAVFVMRSCEPLEIPHFCIAPADCDKIRIIGATNEMVDVIVNVIMQCWSPGLQDTVKEGNNLELKLAGWPWECTSLSNSFALARLTMARILTALEQHGWSVVCSADMSAKHYSDPENQGLDHATDVHTWFVAQTSLGAPSASLATAPPAYSNTTLPPSYIEALDDIKQQTQRIFKTFVNSEVRTTRGRFHQQVRRPQVLLFLSRLLTANSHQNIYFDIYIDYMGATISQYPETPSDFPVFSLTIRTYDQIKIIDGNSTVVNIVRQNLEECYGQIQYETIGDEGGTCFKLSGYPFSKNIDFKHSVKIKHFFTQLLAELYQNGWKLRLSSDLSRMYDYSTLFFHRCPPPAENFSICCLSISSTDKFQLIDAPNCLHDALLKSVDSLLEEKGVYGNCLEVKMHGNLWQNSSYSQSNRARSLLLRIFRTFREHGFAYFGTINLKGTADSIFFINENVPLPPEQYCIISLNMRDRLRLIECPKVLADLAAKIIADRWPGGIQDIQEDPDCVEYKLKGYPWYACRRKDAVISRQFIVTLLEETVRKGWTVLTSLDVSRKLNDKAVFVLKNCPPTTIPHFCIAPADRDKIRIIGARKEMENVVANIVKECWTPGIQNETKGSNSLELKLIEYPWVCYSLSESFALARLMMARILANLEEFGWSVICSADISAKYCSNSDNSGDNPSDVHSWFVARTSVFHDGFPPPSYKEAVENN</sequence>
<gene>
    <name evidence="2" type="ORF">QR680_016131</name>
</gene>
<dbReference type="Proteomes" id="UP001175271">
    <property type="component" value="Unassembled WGS sequence"/>
</dbReference>
<dbReference type="PANTHER" id="PTHR38696:SF1">
    <property type="entry name" value="MEDIATOR OF RNA POLYMERASE II TRANSCRIPTION SUBUNIT 13"/>
    <property type="match status" value="1"/>
</dbReference>
<accession>A0AA39HB37</accession>
<evidence type="ECO:0000313" key="2">
    <source>
        <dbReference type="EMBL" id="KAK0402074.1"/>
    </source>
</evidence>
<dbReference type="EMBL" id="JAUCMV010000004">
    <property type="protein sequence ID" value="KAK0402074.1"/>
    <property type="molecule type" value="Genomic_DNA"/>
</dbReference>
<name>A0AA39HB37_9BILA</name>
<keyword evidence="3" id="KW-1185">Reference proteome</keyword>
<keyword evidence="1" id="KW-0812">Transmembrane</keyword>
<proteinExistence type="predicted"/>
<keyword evidence="1" id="KW-1133">Transmembrane helix</keyword>
<organism evidence="2 3">
    <name type="scientific">Steinernema hermaphroditum</name>
    <dbReference type="NCBI Taxonomy" id="289476"/>
    <lineage>
        <taxon>Eukaryota</taxon>
        <taxon>Metazoa</taxon>
        <taxon>Ecdysozoa</taxon>
        <taxon>Nematoda</taxon>
        <taxon>Chromadorea</taxon>
        <taxon>Rhabditida</taxon>
        <taxon>Tylenchina</taxon>
        <taxon>Panagrolaimomorpha</taxon>
        <taxon>Strongyloidoidea</taxon>
        <taxon>Steinernematidae</taxon>
        <taxon>Steinernema</taxon>
    </lineage>
</organism>